<dbReference type="Gene3D" id="3.30.110.90">
    <property type="entry name" value="Amidohydrolase"/>
    <property type="match status" value="1"/>
</dbReference>
<dbReference type="InterPro" id="IPR011059">
    <property type="entry name" value="Metal-dep_hydrolase_composite"/>
</dbReference>
<protein>
    <recommendedName>
        <fullName evidence="1">Amidohydrolase-related domain-containing protein</fullName>
    </recommendedName>
</protein>
<dbReference type="Pfam" id="PF01979">
    <property type="entry name" value="Amidohydro_1"/>
    <property type="match status" value="1"/>
</dbReference>
<gene>
    <name evidence="2" type="ORF">PDIGIT_LOCUS500</name>
</gene>
<evidence type="ECO:0000313" key="3">
    <source>
        <dbReference type="Proteomes" id="UP001152607"/>
    </source>
</evidence>
<name>A0A9W4U1H6_9PLEO</name>
<dbReference type="SUPFAM" id="SSF51338">
    <property type="entry name" value="Composite domain of metallo-dependent hydrolases"/>
    <property type="match status" value="1"/>
</dbReference>
<dbReference type="InterPro" id="IPR006680">
    <property type="entry name" value="Amidohydro-rel"/>
</dbReference>
<evidence type="ECO:0000313" key="2">
    <source>
        <dbReference type="EMBL" id="CAI6238713.1"/>
    </source>
</evidence>
<proteinExistence type="predicted"/>
<dbReference type="OrthoDB" id="5595695at2759"/>
<dbReference type="Gene3D" id="2.30.40.10">
    <property type="entry name" value="Urease, subunit C, domain 1"/>
    <property type="match status" value="1"/>
</dbReference>
<reference evidence="2" key="1">
    <citation type="submission" date="2023-01" db="EMBL/GenBank/DDBJ databases">
        <authorList>
            <person name="Van Ghelder C."/>
            <person name="Rancurel C."/>
        </authorList>
    </citation>
    <scope>NUCLEOTIDE SEQUENCE</scope>
    <source>
        <strain evidence="2">CNCM I-4278</strain>
    </source>
</reference>
<dbReference type="Gene3D" id="1.20.58.520">
    <property type="entry name" value="Amidohydrolase"/>
    <property type="match status" value="1"/>
</dbReference>
<dbReference type="Gene3D" id="3.40.50.10910">
    <property type="entry name" value="Amidohydrolase"/>
    <property type="match status" value="1"/>
</dbReference>
<dbReference type="EMBL" id="CAOQHR010000001">
    <property type="protein sequence ID" value="CAI6238713.1"/>
    <property type="molecule type" value="Genomic_DNA"/>
</dbReference>
<dbReference type="GO" id="GO:0016810">
    <property type="term" value="F:hydrolase activity, acting on carbon-nitrogen (but not peptide) bonds"/>
    <property type="evidence" value="ECO:0007669"/>
    <property type="project" value="InterPro"/>
</dbReference>
<organism evidence="2 3">
    <name type="scientific">Periconia digitata</name>
    <dbReference type="NCBI Taxonomy" id="1303443"/>
    <lineage>
        <taxon>Eukaryota</taxon>
        <taxon>Fungi</taxon>
        <taxon>Dikarya</taxon>
        <taxon>Ascomycota</taxon>
        <taxon>Pezizomycotina</taxon>
        <taxon>Dothideomycetes</taxon>
        <taxon>Pleosporomycetidae</taxon>
        <taxon>Pleosporales</taxon>
        <taxon>Massarineae</taxon>
        <taxon>Periconiaceae</taxon>
        <taxon>Periconia</taxon>
    </lineage>
</organism>
<accession>A0A9W4U1H6</accession>
<comment type="caution">
    <text evidence="2">The sequence shown here is derived from an EMBL/GenBank/DDBJ whole genome shotgun (WGS) entry which is preliminary data.</text>
</comment>
<dbReference type="AlphaFoldDB" id="A0A9W4U1H6"/>
<feature type="domain" description="Amidohydrolase-related" evidence="1">
    <location>
        <begin position="54"/>
        <end position="408"/>
    </location>
</feature>
<dbReference type="PANTHER" id="PTHR43135:SF3">
    <property type="entry name" value="ALPHA-D-RIBOSE 1-METHYLPHOSPHONATE 5-TRIPHOSPHATE DIPHOSPHATASE"/>
    <property type="match status" value="1"/>
</dbReference>
<dbReference type="InterPro" id="IPR051781">
    <property type="entry name" value="Metallo-dep_Hydrolase"/>
</dbReference>
<dbReference type="Proteomes" id="UP001152607">
    <property type="component" value="Unassembled WGS sequence"/>
</dbReference>
<keyword evidence="3" id="KW-1185">Reference proteome</keyword>
<sequence length="420" mass="46005">MSSFILRDIRIFTGETVLENAYVHIVSGKIASLGPITTIPSTTSEKIYSKPNHTLLPGLIDCHVHVGSGASHALPQFLRFGVTTVCEMHSELEHVQARHKQTLLPNTARYKTAGQSATIENGWPIPVITAHDKSPETAADIATWPKLTDHDSVVAYLDWNIREMKPNYIKLMHESGLSMNMPLTKPSLTLQRTIVNEARSRGLLTVAHATSLKDTLEVLEAGVNGLAHTFCDQPPTKEVVDAYRKGNAWCNPTLATLGSLTGEGRELQEKFAHDGRVQHLLGKEDVQHVCECMGFAKEKGKVDFAYQSVRMLREAGIDILCGSDAAGPAIGTAFGLTMHHELSLFVHEIGMSPIEALTSATSKVASRFGFKDIGKIEQGYLADLLLVEGNPIDDIDKTLEIRGVWREGALCDRYEGVFEG</sequence>
<dbReference type="InterPro" id="IPR032466">
    <property type="entry name" value="Metal_Hydrolase"/>
</dbReference>
<dbReference type="PANTHER" id="PTHR43135">
    <property type="entry name" value="ALPHA-D-RIBOSE 1-METHYLPHOSPHONATE 5-TRIPHOSPHATE DIPHOSPHATASE"/>
    <property type="match status" value="1"/>
</dbReference>
<evidence type="ECO:0000259" key="1">
    <source>
        <dbReference type="Pfam" id="PF01979"/>
    </source>
</evidence>
<dbReference type="SUPFAM" id="SSF51556">
    <property type="entry name" value="Metallo-dependent hydrolases"/>
    <property type="match status" value="1"/>
</dbReference>